<dbReference type="InterPro" id="IPR018062">
    <property type="entry name" value="HTH_AraC-typ_CS"/>
</dbReference>
<evidence type="ECO:0000313" key="5">
    <source>
        <dbReference type="EMBL" id="UOO88711.1"/>
    </source>
</evidence>
<dbReference type="SMART" id="SM00342">
    <property type="entry name" value="HTH_ARAC"/>
    <property type="match status" value="1"/>
</dbReference>
<evidence type="ECO:0000256" key="1">
    <source>
        <dbReference type="ARBA" id="ARBA00023015"/>
    </source>
</evidence>
<dbReference type="InterPro" id="IPR018060">
    <property type="entry name" value="HTH_AraC"/>
</dbReference>
<evidence type="ECO:0000256" key="3">
    <source>
        <dbReference type="ARBA" id="ARBA00023163"/>
    </source>
</evidence>
<dbReference type="InterPro" id="IPR013656">
    <property type="entry name" value="PAS_4"/>
</dbReference>
<evidence type="ECO:0000256" key="2">
    <source>
        <dbReference type="ARBA" id="ARBA00023125"/>
    </source>
</evidence>
<dbReference type="InterPro" id="IPR000014">
    <property type="entry name" value="PAS"/>
</dbReference>
<keyword evidence="6" id="KW-1185">Reference proteome</keyword>
<dbReference type="CDD" id="cd00130">
    <property type="entry name" value="PAS"/>
    <property type="match status" value="1"/>
</dbReference>
<organism evidence="5 6">
    <name type="scientific">Vitreoscilla massiliensis</name>
    <dbReference type="NCBI Taxonomy" id="1689272"/>
    <lineage>
        <taxon>Bacteria</taxon>
        <taxon>Pseudomonadati</taxon>
        <taxon>Pseudomonadota</taxon>
        <taxon>Betaproteobacteria</taxon>
        <taxon>Neisseriales</taxon>
        <taxon>Neisseriaceae</taxon>
        <taxon>Vitreoscilla</taxon>
    </lineage>
</organism>
<dbReference type="EMBL" id="CP091511">
    <property type="protein sequence ID" value="UOO88711.1"/>
    <property type="molecule type" value="Genomic_DNA"/>
</dbReference>
<dbReference type="InterPro" id="IPR009057">
    <property type="entry name" value="Homeodomain-like_sf"/>
</dbReference>
<sequence>MSELKPLYDGLLQQRPVNLATLVANLAVVLPVLDVMDKVVFFIKDTDARYVLVNHSLVQRLGCKRAEDLLGQTSAQMFAAAQGNVYIEQDLQVLQQGVSITDKLELHVYNHGELGWCLTYKHPIYDVTGRIIGLMGVSLDLASDELNQTKASHKFGKIETHIREHLSEDIRVQTLADLIGMSVSQLERRLKKNFHMTPKQLIQKIRLEQAVQLLQADHAIADIALACGYTDHSAFTRQFKQMTGISPSQFKQTLQARSV</sequence>
<dbReference type="InterPro" id="IPR020449">
    <property type="entry name" value="Tscrpt_reg_AraC-type_HTH"/>
</dbReference>
<keyword evidence="1" id="KW-0805">Transcription regulation</keyword>
<gene>
    <name evidence="5" type="ORF">LVJ82_14770</name>
</gene>
<feature type="domain" description="HTH araC/xylS-type" evidence="4">
    <location>
        <begin position="156"/>
        <end position="253"/>
    </location>
</feature>
<dbReference type="PANTHER" id="PTHR43280">
    <property type="entry name" value="ARAC-FAMILY TRANSCRIPTIONAL REGULATOR"/>
    <property type="match status" value="1"/>
</dbReference>
<keyword evidence="2" id="KW-0238">DNA-binding</keyword>
<dbReference type="Gene3D" id="3.30.450.20">
    <property type="entry name" value="PAS domain"/>
    <property type="match status" value="1"/>
</dbReference>
<dbReference type="PROSITE" id="PS01124">
    <property type="entry name" value="HTH_ARAC_FAMILY_2"/>
    <property type="match status" value="1"/>
</dbReference>
<dbReference type="SUPFAM" id="SSF46689">
    <property type="entry name" value="Homeodomain-like"/>
    <property type="match status" value="2"/>
</dbReference>
<accession>A0ABY4DYX3</accession>
<dbReference type="Proteomes" id="UP000832011">
    <property type="component" value="Chromosome"/>
</dbReference>
<reference evidence="5 6" key="1">
    <citation type="journal article" date="2022" name="Res Sq">
        <title>Evolution of multicellular longitudinally dividing oral cavity symbionts (Neisseriaceae).</title>
        <authorList>
            <person name="Nyongesa S."/>
            <person name="Weber P."/>
            <person name="Bernet E."/>
            <person name="Pullido F."/>
            <person name="Nieckarz M."/>
            <person name="Delaby M."/>
            <person name="Nieves C."/>
            <person name="Viehboeck T."/>
            <person name="Krause N."/>
            <person name="Rivera-Millot A."/>
            <person name="Nakamura A."/>
            <person name="Vischer N."/>
            <person name="VanNieuwenhze M."/>
            <person name="Brun Y."/>
            <person name="Cava F."/>
            <person name="Bulgheresi S."/>
            <person name="Veyrier F."/>
        </authorList>
    </citation>
    <scope>NUCLEOTIDE SEQUENCE [LARGE SCALE GENOMIC DNA]</scope>
    <source>
        <strain evidence="5 6">SN4</strain>
    </source>
</reference>
<dbReference type="InterPro" id="IPR035965">
    <property type="entry name" value="PAS-like_dom_sf"/>
</dbReference>
<protein>
    <submittedName>
        <fullName evidence="5">AraC family transcriptional regulator</fullName>
    </submittedName>
</protein>
<dbReference type="PRINTS" id="PR00032">
    <property type="entry name" value="HTHARAC"/>
</dbReference>
<keyword evidence="3" id="KW-0804">Transcription</keyword>
<evidence type="ECO:0000313" key="6">
    <source>
        <dbReference type="Proteomes" id="UP000832011"/>
    </source>
</evidence>
<dbReference type="RefSeq" id="WP_058358091.1">
    <property type="nucleotide sequence ID" value="NZ_CABKVG010000010.1"/>
</dbReference>
<dbReference type="SUPFAM" id="SSF55785">
    <property type="entry name" value="PYP-like sensor domain (PAS domain)"/>
    <property type="match status" value="1"/>
</dbReference>
<dbReference type="Pfam" id="PF12833">
    <property type="entry name" value="HTH_18"/>
    <property type="match status" value="1"/>
</dbReference>
<name>A0ABY4DYX3_9NEIS</name>
<dbReference type="Gene3D" id="1.10.10.60">
    <property type="entry name" value="Homeodomain-like"/>
    <property type="match status" value="1"/>
</dbReference>
<proteinExistence type="predicted"/>
<dbReference type="PANTHER" id="PTHR43280:SF28">
    <property type="entry name" value="HTH-TYPE TRANSCRIPTIONAL ACTIVATOR RHAS"/>
    <property type="match status" value="1"/>
</dbReference>
<evidence type="ECO:0000259" key="4">
    <source>
        <dbReference type="PROSITE" id="PS01124"/>
    </source>
</evidence>
<dbReference type="PROSITE" id="PS00041">
    <property type="entry name" value="HTH_ARAC_FAMILY_1"/>
    <property type="match status" value="1"/>
</dbReference>
<dbReference type="Pfam" id="PF08448">
    <property type="entry name" value="PAS_4"/>
    <property type="match status" value="1"/>
</dbReference>